<feature type="compositionally biased region" description="Basic and acidic residues" evidence="1">
    <location>
        <begin position="467"/>
        <end position="482"/>
    </location>
</feature>
<dbReference type="AlphaFoldDB" id="A0AAV7XC78"/>
<organism evidence="2 3">
    <name type="scientific">Megalurothrips usitatus</name>
    <name type="common">bean blossom thrips</name>
    <dbReference type="NCBI Taxonomy" id="439358"/>
    <lineage>
        <taxon>Eukaryota</taxon>
        <taxon>Metazoa</taxon>
        <taxon>Ecdysozoa</taxon>
        <taxon>Arthropoda</taxon>
        <taxon>Hexapoda</taxon>
        <taxon>Insecta</taxon>
        <taxon>Pterygota</taxon>
        <taxon>Neoptera</taxon>
        <taxon>Paraneoptera</taxon>
        <taxon>Thysanoptera</taxon>
        <taxon>Terebrantia</taxon>
        <taxon>Thripoidea</taxon>
        <taxon>Thripidae</taxon>
        <taxon>Megalurothrips</taxon>
    </lineage>
</organism>
<proteinExistence type="predicted"/>
<name>A0AAV7XC78_9NEOP</name>
<sequence length="646" mass="71515">MGLPLGPLSGHPLGHPPPAEVEQQQAAEEAWLGWAPPGHWRGGTDVVLGDFMQRLGTRLNLLESELKYAWRALDLLSHEYIRMWTRLEKLEALLYEQQNVIGQLLEFYSSVEAGETYSRNREDSTDISSLFATVGDVKKTNTSNASDSEISGQPENIQIPPLTIPSANREFAASRALGKYRQRQSSNSVSEAMSEGSDEKTDEGPSPRTSRHVDNDIVPKISEDDSALFEEKEKKIIEEPTIILPQPSLGPLPSIESSEAPPTFEARMQAPGVFQAPSTLPAVVPSPTPSPQPESQEKPEGSPSPSMHRGQTGNRHYLPRHQQSLEIPTLGRGGGSLEDDDNRSTHSWRSTSRVSSRRQSTEDSIDSEDEWYWYELRKLEEMERQSQLDHTDRDEALPILATQYEQEDEAKQQMSFVLQELRLKVQPTPSIEETSQYAQEIQSEVELMISSTNEEPHPALYPIREMSPSERPSEQPEEEHSSGETSGPDSPQQTDIEDDSDAAAAEEGIARSRQQHMQGSDSLSREGSVSVGPSERSMSVQGDSEETATLREGSRSTSVGQSDEGDRRGSTATTASAGAKRFGESDSFSSSKEEGSKWKLLKALKERKAEEKTMQEEKAAAAAAGKEVWTVKSAPLWFKSVSIERN</sequence>
<feature type="region of interest" description="Disordered" evidence="1">
    <location>
        <begin position="239"/>
        <end position="367"/>
    </location>
</feature>
<accession>A0AAV7XC78</accession>
<feature type="region of interest" description="Disordered" evidence="1">
    <location>
        <begin position="1"/>
        <end position="21"/>
    </location>
</feature>
<feature type="compositionally biased region" description="Low complexity" evidence="1">
    <location>
        <begin position="570"/>
        <end position="590"/>
    </location>
</feature>
<feature type="region of interest" description="Disordered" evidence="1">
    <location>
        <begin position="178"/>
        <end position="226"/>
    </location>
</feature>
<evidence type="ECO:0000313" key="2">
    <source>
        <dbReference type="EMBL" id="KAJ1522053.1"/>
    </source>
</evidence>
<feature type="compositionally biased region" description="Low complexity" evidence="1">
    <location>
        <begin position="345"/>
        <end position="358"/>
    </location>
</feature>
<dbReference type="Proteomes" id="UP001075354">
    <property type="component" value="Chromosome 12"/>
</dbReference>
<evidence type="ECO:0000313" key="3">
    <source>
        <dbReference type="Proteomes" id="UP001075354"/>
    </source>
</evidence>
<keyword evidence="3" id="KW-1185">Reference proteome</keyword>
<evidence type="ECO:0000256" key="1">
    <source>
        <dbReference type="SAM" id="MobiDB-lite"/>
    </source>
</evidence>
<comment type="caution">
    <text evidence="2">The sequence shown here is derived from an EMBL/GenBank/DDBJ whole genome shotgun (WGS) entry which is preliminary data.</text>
</comment>
<feature type="compositionally biased region" description="Basic and acidic residues" evidence="1">
    <location>
        <begin position="197"/>
        <end position="226"/>
    </location>
</feature>
<protein>
    <submittedName>
        <fullName evidence="2">Uncharacterized protein</fullName>
    </submittedName>
</protein>
<feature type="compositionally biased region" description="Polar residues" evidence="1">
    <location>
        <begin position="140"/>
        <end position="156"/>
    </location>
</feature>
<gene>
    <name evidence="2" type="ORF">ONE63_002368</name>
</gene>
<reference evidence="2" key="1">
    <citation type="submission" date="2022-12" db="EMBL/GenBank/DDBJ databases">
        <title>Chromosome-level genome assembly of the bean flower thrips Megalurothrips usitatus.</title>
        <authorList>
            <person name="Ma L."/>
            <person name="Liu Q."/>
            <person name="Li H."/>
            <person name="Cai W."/>
        </authorList>
    </citation>
    <scope>NUCLEOTIDE SEQUENCE</scope>
    <source>
        <strain evidence="2">Cailab_2022a</strain>
    </source>
</reference>
<feature type="compositionally biased region" description="Polar residues" evidence="1">
    <location>
        <begin position="485"/>
        <end position="494"/>
    </location>
</feature>
<dbReference type="EMBL" id="JAPTSV010000012">
    <property type="protein sequence ID" value="KAJ1522053.1"/>
    <property type="molecule type" value="Genomic_DNA"/>
</dbReference>
<feature type="compositionally biased region" description="Polar residues" evidence="1">
    <location>
        <begin position="515"/>
        <end position="527"/>
    </location>
</feature>
<feature type="region of interest" description="Disordered" evidence="1">
    <location>
        <begin position="446"/>
        <end position="596"/>
    </location>
</feature>
<feature type="region of interest" description="Disordered" evidence="1">
    <location>
        <begin position="140"/>
        <end position="164"/>
    </location>
</feature>
<feature type="compositionally biased region" description="Low complexity" evidence="1">
    <location>
        <begin position="1"/>
        <end position="13"/>
    </location>
</feature>